<accession>A0AAV9MTK8</accession>
<dbReference type="GeneID" id="89978539"/>
<dbReference type="InterPro" id="IPR051478">
    <property type="entry name" value="Beta-lactamase-like_AB/R"/>
</dbReference>
<feature type="signal peptide" evidence="1">
    <location>
        <begin position="1"/>
        <end position="20"/>
    </location>
</feature>
<evidence type="ECO:0008006" key="6">
    <source>
        <dbReference type="Google" id="ProtNLM"/>
    </source>
</evidence>
<sequence>MQFSKHTLPLLCLYGTVALADFLTGTYPAPLDLSSNKSIVTQSWKNLTTALDGYLKQNETAGLESLSGVENLTFSLGVFSLHDPAATKLQYHYASPETVNAVNGTNEVDADSIYRMASVTKLITVFAGMLELTEAQWNTPLSDVFPILGQYAQEHAGETDPLATTQWESVTAWSLANQQSGIAGGGIAGLDNLLTLIAAGKPEALVDAYSFFPVNIAELGPCWTGTDPSACTTDAIIKDASSLSPNFLPWTSPSYNNAGFVMLGLAISALAGKPIDDIYSNLIFTPLGMNSSRSSNILPTSKEEIDRSVVVGDPTQWFTAGGPTTPSGGLLSTINDLSKFGINLLNSTLLPKTSTHKWIKPSSFTSSLNYAVGAPWEIYRYIHPSTGKITDLYTKLGDSGPYGGILVLIPEYDAGFSLLDGATNATLRSSSALKVLDSVAEVLIPALEAQAAAEAVLNFVGTYVSTDPKINSSLTVSFNESTVPGSVSGLSLSGWISNGTDPTEIFVGVVPRLLPTISNRSDGPGQVTLRASTSPQLSTYAAASDLGIGIFTGFVETNGDWLNTDSFSQYYDGVAINRFVFDVDADGKAVAVTPSATKIKLERTAEK</sequence>
<dbReference type="AlphaFoldDB" id="A0AAV9MTK8"/>
<dbReference type="InterPro" id="IPR058664">
    <property type="entry name" value="ARB_00930-like_C"/>
</dbReference>
<dbReference type="Gene3D" id="3.40.710.10">
    <property type="entry name" value="DD-peptidase/beta-lactamase superfamily"/>
    <property type="match status" value="1"/>
</dbReference>
<evidence type="ECO:0000256" key="1">
    <source>
        <dbReference type="SAM" id="SignalP"/>
    </source>
</evidence>
<proteinExistence type="predicted"/>
<keyword evidence="1" id="KW-0732">Signal</keyword>
<dbReference type="EMBL" id="JAVRRD010000042">
    <property type="protein sequence ID" value="KAK5044843.1"/>
    <property type="molecule type" value="Genomic_DNA"/>
</dbReference>
<evidence type="ECO:0000313" key="4">
    <source>
        <dbReference type="EMBL" id="KAK5044843.1"/>
    </source>
</evidence>
<evidence type="ECO:0000259" key="2">
    <source>
        <dbReference type="Pfam" id="PF00144"/>
    </source>
</evidence>
<evidence type="ECO:0000259" key="3">
    <source>
        <dbReference type="Pfam" id="PF26335"/>
    </source>
</evidence>
<feature type="domain" description="Beta-lactamase-related" evidence="2">
    <location>
        <begin position="99"/>
        <end position="419"/>
    </location>
</feature>
<name>A0AAV9MTK8_9EURO</name>
<protein>
    <recommendedName>
        <fullName evidence="6">Beta-lactamase-related domain-containing protein</fullName>
    </recommendedName>
</protein>
<dbReference type="SUPFAM" id="SSF56601">
    <property type="entry name" value="beta-lactamase/transpeptidase-like"/>
    <property type="match status" value="1"/>
</dbReference>
<dbReference type="PANTHER" id="PTHR22935:SF97">
    <property type="entry name" value="BETA-LACTAMASE-RELATED DOMAIN-CONTAINING PROTEIN"/>
    <property type="match status" value="1"/>
</dbReference>
<dbReference type="Pfam" id="PF00144">
    <property type="entry name" value="Beta-lactamase"/>
    <property type="match status" value="1"/>
</dbReference>
<evidence type="ECO:0000313" key="5">
    <source>
        <dbReference type="Proteomes" id="UP001358417"/>
    </source>
</evidence>
<dbReference type="PANTHER" id="PTHR22935">
    <property type="entry name" value="PENICILLIN-BINDING PROTEIN"/>
    <property type="match status" value="1"/>
</dbReference>
<feature type="domain" description="Beta-lactamase-like ARB-00930-like C-terminal" evidence="3">
    <location>
        <begin position="451"/>
        <end position="604"/>
    </location>
</feature>
<organism evidence="4 5">
    <name type="scientific">Exophiala bonariae</name>
    <dbReference type="NCBI Taxonomy" id="1690606"/>
    <lineage>
        <taxon>Eukaryota</taxon>
        <taxon>Fungi</taxon>
        <taxon>Dikarya</taxon>
        <taxon>Ascomycota</taxon>
        <taxon>Pezizomycotina</taxon>
        <taxon>Eurotiomycetes</taxon>
        <taxon>Chaetothyriomycetidae</taxon>
        <taxon>Chaetothyriales</taxon>
        <taxon>Herpotrichiellaceae</taxon>
        <taxon>Exophiala</taxon>
    </lineage>
</organism>
<dbReference type="Pfam" id="PF26335">
    <property type="entry name" value="ARB_00930_C"/>
    <property type="match status" value="1"/>
</dbReference>
<keyword evidence="5" id="KW-1185">Reference proteome</keyword>
<dbReference type="InterPro" id="IPR012338">
    <property type="entry name" value="Beta-lactam/transpept-like"/>
</dbReference>
<dbReference type="InterPro" id="IPR001466">
    <property type="entry name" value="Beta-lactam-related"/>
</dbReference>
<gene>
    <name evidence="4" type="ORF">LTR84_010381</name>
</gene>
<comment type="caution">
    <text evidence="4">The sequence shown here is derived from an EMBL/GenBank/DDBJ whole genome shotgun (WGS) entry which is preliminary data.</text>
</comment>
<feature type="chain" id="PRO_5043844028" description="Beta-lactamase-related domain-containing protein" evidence="1">
    <location>
        <begin position="21"/>
        <end position="607"/>
    </location>
</feature>
<dbReference type="RefSeq" id="XP_064700493.1">
    <property type="nucleotide sequence ID" value="XM_064853918.1"/>
</dbReference>
<reference evidence="4 5" key="1">
    <citation type="submission" date="2023-08" db="EMBL/GenBank/DDBJ databases">
        <title>Black Yeasts Isolated from many extreme environments.</title>
        <authorList>
            <person name="Coleine C."/>
            <person name="Stajich J.E."/>
            <person name="Selbmann L."/>
        </authorList>
    </citation>
    <scope>NUCLEOTIDE SEQUENCE [LARGE SCALE GENOMIC DNA]</scope>
    <source>
        <strain evidence="4 5">CCFEE 5792</strain>
    </source>
</reference>
<dbReference type="Proteomes" id="UP001358417">
    <property type="component" value="Unassembled WGS sequence"/>
</dbReference>